<evidence type="ECO:0000313" key="1">
    <source>
        <dbReference type="EMBL" id="CAD7012676.1"/>
    </source>
</evidence>
<dbReference type="EMBL" id="CAJHJT010000056">
    <property type="protein sequence ID" value="CAD7012676.1"/>
    <property type="molecule type" value="Genomic_DNA"/>
</dbReference>
<dbReference type="Proteomes" id="UP000606786">
    <property type="component" value="Unassembled WGS sequence"/>
</dbReference>
<dbReference type="AlphaFoldDB" id="A0A811VBB6"/>
<keyword evidence="2" id="KW-1185">Reference proteome</keyword>
<accession>A0A811VBB6</accession>
<sequence length="83" mass="9387">MSPKDRHRLKNIPLNLADLQVLIRRSTTQPDKLRDTENKPQSLYLLPESMCLLSASGSSTLRYIARKVGTSTGYKNVKSKDKI</sequence>
<organism evidence="1 2">
    <name type="scientific">Ceratitis capitata</name>
    <name type="common">Mediterranean fruit fly</name>
    <name type="synonym">Tephritis capitata</name>
    <dbReference type="NCBI Taxonomy" id="7213"/>
    <lineage>
        <taxon>Eukaryota</taxon>
        <taxon>Metazoa</taxon>
        <taxon>Ecdysozoa</taxon>
        <taxon>Arthropoda</taxon>
        <taxon>Hexapoda</taxon>
        <taxon>Insecta</taxon>
        <taxon>Pterygota</taxon>
        <taxon>Neoptera</taxon>
        <taxon>Endopterygota</taxon>
        <taxon>Diptera</taxon>
        <taxon>Brachycera</taxon>
        <taxon>Muscomorpha</taxon>
        <taxon>Tephritoidea</taxon>
        <taxon>Tephritidae</taxon>
        <taxon>Ceratitis</taxon>
        <taxon>Ceratitis</taxon>
    </lineage>
</organism>
<name>A0A811VBB6_CERCA</name>
<evidence type="ECO:0000313" key="2">
    <source>
        <dbReference type="Proteomes" id="UP000606786"/>
    </source>
</evidence>
<proteinExistence type="predicted"/>
<comment type="caution">
    <text evidence="1">The sequence shown here is derived from an EMBL/GenBank/DDBJ whole genome shotgun (WGS) entry which is preliminary data.</text>
</comment>
<reference evidence="1" key="1">
    <citation type="submission" date="2020-11" db="EMBL/GenBank/DDBJ databases">
        <authorList>
            <person name="Whitehead M."/>
        </authorList>
    </citation>
    <scope>NUCLEOTIDE SEQUENCE</scope>
    <source>
        <strain evidence="1">EGII</strain>
    </source>
</reference>
<gene>
    <name evidence="1" type="ORF">CCAP1982_LOCUS20783</name>
</gene>
<protein>
    <submittedName>
        <fullName evidence="1">(Mediterranean fruit fly) hypothetical protein</fullName>
    </submittedName>
</protein>